<gene>
    <name evidence="3" type="ORF">DFR59_12433</name>
</gene>
<evidence type="ECO:0000256" key="1">
    <source>
        <dbReference type="SAM" id="Phobius"/>
    </source>
</evidence>
<evidence type="ECO:0000313" key="4">
    <source>
        <dbReference type="Proteomes" id="UP000255326"/>
    </source>
</evidence>
<feature type="chain" id="PRO_5016736912" evidence="2">
    <location>
        <begin position="24"/>
        <end position="192"/>
    </location>
</feature>
<proteinExistence type="predicted"/>
<dbReference type="Proteomes" id="UP000255326">
    <property type="component" value="Unassembled WGS sequence"/>
</dbReference>
<keyword evidence="4" id="KW-1185">Reference proteome</keyword>
<feature type="transmembrane region" description="Helical" evidence="1">
    <location>
        <begin position="164"/>
        <end position="183"/>
    </location>
</feature>
<protein>
    <submittedName>
        <fullName evidence="3">Uncharacterized protein</fullName>
    </submittedName>
</protein>
<feature type="signal peptide" evidence="2">
    <location>
        <begin position="1"/>
        <end position="23"/>
    </location>
</feature>
<evidence type="ECO:0000313" key="3">
    <source>
        <dbReference type="EMBL" id="RDI36946.1"/>
    </source>
</evidence>
<accession>A0A370G1V8</accession>
<dbReference type="RefSeq" id="WP_114747267.1">
    <property type="nucleotide sequence ID" value="NZ_QQAY01000024.1"/>
</dbReference>
<name>A0A370G1V8_9BACI</name>
<dbReference type="EMBL" id="QQAY01000024">
    <property type="protein sequence ID" value="RDI36946.1"/>
    <property type="molecule type" value="Genomic_DNA"/>
</dbReference>
<keyword evidence="2" id="KW-0732">Signal</keyword>
<keyword evidence="1" id="KW-0472">Membrane</keyword>
<evidence type="ECO:0000256" key="2">
    <source>
        <dbReference type="SAM" id="SignalP"/>
    </source>
</evidence>
<dbReference type="AlphaFoldDB" id="A0A370G1V8"/>
<keyword evidence="1" id="KW-1133">Transmembrane helix</keyword>
<reference evidence="3 4" key="1">
    <citation type="submission" date="2018-07" db="EMBL/GenBank/DDBJ databases">
        <title>Genomic Encyclopedia of Type Strains, Phase IV (KMG-IV): sequencing the most valuable type-strain genomes for metagenomic binning, comparative biology and taxonomic classification.</title>
        <authorList>
            <person name="Goeker M."/>
        </authorList>
    </citation>
    <scope>NUCLEOTIDE SEQUENCE [LARGE SCALE GENOMIC DNA]</scope>
    <source>
        <strain evidence="3 4">DSM 25281</strain>
    </source>
</reference>
<dbReference type="OrthoDB" id="2968783at2"/>
<keyword evidence="1" id="KW-0812">Transmembrane</keyword>
<sequence>MKKFIVFAFFMILALSSSTPLYAAPDPGIIHEKRADAKIHIKGLIVKDALIKEHKSPVSQERVMTVKIERILRVDPALDWHVKQEVDIPYSYIPGWGHYSGSKSIQVRGGDKIELWATIEKGQPSLVLGGYGIEILNSAGSRIEHIKEPLDSKWSRWQSNDRSLTVIILICLGMATIFVYALTSKFGHEKKA</sequence>
<organism evidence="3 4">
    <name type="scientific">Falsibacillus pallidus</name>
    <dbReference type="NCBI Taxonomy" id="493781"/>
    <lineage>
        <taxon>Bacteria</taxon>
        <taxon>Bacillati</taxon>
        <taxon>Bacillota</taxon>
        <taxon>Bacilli</taxon>
        <taxon>Bacillales</taxon>
        <taxon>Bacillaceae</taxon>
        <taxon>Falsibacillus</taxon>
    </lineage>
</organism>
<comment type="caution">
    <text evidence="3">The sequence shown here is derived from an EMBL/GenBank/DDBJ whole genome shotgun (WGS) entry which is preliminary data.</text>
</comment>